<proteinExistence type="predicted"/>
<protein>
    <submittedName>
        <fullName evidence="1">Uncharacterized protein</fullName>
    </submittedName>
</protein>
<evidence type="ECO:0000313" key="1">
    <source>
        <dbReference type="EMBL" id="MFC7323228.1"/>
    </source>
</evidence>
<dbReference type="RefSeq" id="WP_256407328.1">
    <property type="nucleotide sequence ID" value="NZ_JANHDN010000001.1"/>
</dbReference>
<accession>A0ABD6AG39</accession>
<dbReference type="AlphaFoldDB" id="A0ABD6AG39"/>
<comment type="caution">
    <text evidence="1">The sequence shown here is derived from an EMBL/GenBank/DDBJ whole genome shotgun (WGS) entry which is preliminary data.</text>
</comment>
<evidence type="ECO:0000313" key="2">
    <source>
        <dbReference type="Proteomes" id="UP001596545"/>
    </source>
</evidence>
<dbReference type="Proteomes" id="UP001596545">
    <property type="component" value="Unassembled WGS sequence"/>
</dbReference>
<name>A0ABD6AG39_9EURY</name>
<reference evidence="1 2" key="1">
    <citation type="journal article" date="2019" name="Int. J. Syst. Evol. Microbiol.">
        <title>The Global Catalogue of Microorganisms (GCM) 10K type strain sequencing project: providing services to taxonomists for standard genome sequencing and annotation.</title>
        <authorList>
            <consortium name="The Broad Institute Genomics Platform"/>
            <consortium name="The Broad Institute Genome Sequencing Center for Infectious Disease"/>
            <person name="Wu L."/>
            <person name="Ma J."/>
        </authorList>
    </citation>
    <scope>NUCLEOTIDE SEQUENCE [LARGE SCALE GENOMIC DNA]</scope>
    <source>
        <strain evidence="1 2">CGMCC 1.12554</strain>
    </source>
</reference>
<organism evidence="1 2">
    <name type="scientific">Halorubrum rutilum</name>
    <dbReference type="NCBI Taxonomy" id="1364933"/>
    <lineage>
        <taxon>Archaea</taxon>
        <taxon>Methanobacteriati</taxon>
        <taxon>Methanobacteriota</taxon>
        <taxon>Stenosarchaea group</taxon>
        <taxon>Halobacteria</taxon>
        <taxon>Halobacteriales</taxon>
        <taxon>Haloferacaceae</taxon>
        <taxon>Halorubrum</taxon>
    </lineage>
</organism>
<gene>
    <name evidence="1" type="ORF">ACFQMF_01405</name>
</gene>
<dbReference type="EMBL" id="JBHTBL010000001">
    <property type="protein sequence ID" value="MFC7323228.1"/>
    <property type="molecule type" value="Genomic_DNA"/>
</dbReference>
<keyword evidence="2" id="KW-1185">Reference proteome</keyword>
<sequence length="59" mass="6460">MSASQYDRVAFPFGDRQLEGDVVGFEPAGDVRGPDGLLIVDVDGLTYRTTESDAERPDR</sequence>